<comment type="caution">
    <text evidence="1">The sequence shown here is derived from an EMBL/GenBank/DDBJ whole genome shotgun (WGS) entry which is preliminary data.</text>
</comment>
<protein>
    <submittedName>
        <fullName evidence="1">Uncharacterized protein</fullName>
    </submittedName>
</protein>
<sequence length="60" mass="7375">MHEDRKVDALLRFHFKLDPQELDDEAYWQLWYDYLYARQTERNLLLGVMRQVISEAFPSN</sequence>
<dbReference type="Proteomes" id="UP000284250">
    <property type="component" value="Unassembled WGS sequence"/>
</dbReference>
<accession>A0A418QN05</accession>
<reference evidence="1 2" key="1">
    <citation type="submission" date="2019-01" db="EMBL/GenBank/DDBJ databases">
        <title>Hymenobacter humicola sp. nov., isolated from soils in Antarctica.</title>
        <authorList>
            <person name="Sedlacek I."/>
            <person name="Holochova P."/>
            <person name="Kralova S."/>
            <person name="Pantucek R."/>
            <person name="Stankova E."/>
            <person name="Vrbovska V."/>
            <person name="Kristofova L."/>
            <person name="Svec P."/>
            <person name="Busse H.-J."/>
        </authorList>
    </citation>
    <scope>NUCLEOTIDE SEQUENCE [LARGE SCALE GENOMIC DNA]</scope>
    <source>
        <strain evidence="1 2">CCM 8852</strain>
    </source>
</reference>
<dbReference type="OrthoDB" id="887191at2"/>
<keyword evidence="2" id="KW-1185">Reference proteome</keyword>
<dbReference type="AlphaFoldDB" id="A0A418QN05"/>
<evidence type="ECO:0000313" key="2">
    <source>
        <dbReference type="Proteomes" id="UP000284250"/>
    </source>
</evidence>
<dbReference type="RefSeq" id="WP_119657325.1">
    <property type="nucleotide sequence ID" value="NZ_JBHUOI010000081.1"/>
</dbReference>
<dbReference type="EMBL" id="QYCN01000040">
    <property type="protein sequence ID" value="RIY06460.1"/>
    <property type="molecule type" value="Genomic_DNA"/>
</dbReference>
<evidence type="ECO:0000313" key="1">
    <source>
        <dbReference type="EMBL" id="RIY06460.1"/>
    </source>
</evidence>
<name>A0A418QN05_9BACT</name>
<gene>
    <name evidence="1" type="ORF">D0T11_18645</name>
</gene>
<proteinExistence type="predicted"/>
<organism evidence="1 2">
    <name type="scientific">Hymenobacter rubripertinctus</name>
    <dbReference type="NCBI Taxonomy" id="2029981"/>
    <lineage>
        <taxon>Bacteria</taxon>
        <taxon>Pseudomonadati</taxon>
        <taxon>Bacteroidota</taxon>
        <taxon>Cytophagia</taxon>
        <taxon>Cytophagales</taxon>
        <taxon>Hymenobacteraceae</taxon>
        <taxon>Hymenobacter</taxon>
    </lineage>
</organism>